<keyword evidence="2" id="KW-0378">Hydrolase</keyword>
<dbReference type="CDD" id="cd00229">
    <property type="entry name" value="SGNH_hydrolase"/>
    <property type="match status" value="1"/>
</dbReference>
<name>A0A7S9D6S2_9BRAD</name>
<keyword evidence="1" id="KW-0472">Membrane</keyword>
<dbReference type="Proteomes" id="UP000594621">
    <property type="component" value="Chromosome"/>
</dbReference>
<gene>
    <name evidence="2" type="ORF">IC761_02755</name>
</gene>
<dbReference type="InterPro" id="IPR036514">
    <property type="entry name" value="SGNH_hydro_sf"/>
</dbReference>
<dbReference type="Gene3D" id="3.40.50.1110">
    <property type="entry name" value="SGNH hydrolase"/>
    <property type="match status" value="1"/>
</dbReference>
<keyword evidence="1" id="KW-0812">Transmembrane</keyword>
<dbReference type="RefSeq" id="WP_195801782.1">
    <property type="nucleotide sequence ID" value="NZ_CP061379.1"/>
</dbReference>
<protein>
    <submittedName>
        <fullName evidence="2">SGNH/GDSL hydrolase family protein</fullName>
    </submittedName>
</protein>
<evidence type="ECO:0000313" key="2">
    <source>
        <dbReference type="EMBL" id="QPF92241.1"/>
    </source>
</evidence>
<proteinExistence type="predicted"/>
<evidence type="ECO:0000256" key="1">
    <source>
        <dbReference type="SAM" id="Phobius"/>
    </source>
</evidence>
<keyword evidence="3" id="KW-1185">Reference proteome</keyword>
<organism evidence="2 3">
    <name type="scientific">Bradyrhizobium commune</name>
    <dbReference type="NCBI Taxonomy" id="83627"/>
    <lineage>
        <taxon>Bacteria</taxon>
        <taxon>Pseudomonadati</taxon>
        <taxon>Pseudomonadota</taxon>
        <taxon>Alphaproteobacteria</taxon>
        <taxon>Hyphomicrobiales</taxon>
        <taxon>Nitrobacteraceae</taxon>
        <taxon>Bradyrhizobium</taxon>
    </lineage>
</organism>
<dbReference type="GO" id="GO:0016788">
    <property type="term" value="F:hydrolase activity, acting on ester bonds"/>
    <property type="evidence" value="ECO:0007669"/>
    <property type="project" value="UniProtKB-ARBA"/>
</dbReference>
<reference evidence="2 3" key="1">
    <citation type="submission" date="2020-09" db="EMBL/GenBank/DDBJ databases">
        <title>Complete genomes of bradyrhizobia occurring on native shrubby legumes in Australia.</title>
        <authorList>
            <person name="Lafay B."/>
        </authorList>
    </citation>
    <scope>NUCLEOTIDE SEQUENCE [LARGE SCALE GENOMIC DNA]</scope>
    <source>
        <strain evidence="2 3">BDV5040</strain>
    </source>
</reference>
<dbReference type="KEGG" id="bcou:IC761_02755"/>
<sequence>MDSTGDAAPKGSKLRGLLKPLAAMAIMTIVTLAALELVLRLADFRELREGVTERSLSYVYDAELGWMPVPGSISIVTNARTIHATHNSLGLRDEEAVADGKPTIMFLGDSFVWGLDAEVGERFSDLLKPRIPDHKILAAGVSGYGTDQEYLFLKRLWPKVKPAIVVLIFCTDNDRADNSTNIRYEGYQKPYFATSADGSLVLRGQPVPTSRLQAIKENWWVQHSWLIRIANAVYLQFTHPKVDVPDPTEKLVDKIRDFVEANGAKFLVGLETTDAGLVRHLQERQIPFVTFDGAEVYPGAGVGGHWTPEGHKLVAERIYDLLASRN</sequence>
<feature type="transmembrane region" description="Helical" evidence="1">
    <location>
        <begin position="20"/>
        <end position="39"/>
    </location>
</feature>
<keyword evidence="1" id="KW-1133">Transmembrane helix</keyword>
<dbReference type="EMBL" id="CP061379">
    <property type="protein sequence ID" value="QPF92241.1"/>
    <property type="molecule type" value="Genomic_DNA"/>
</dbReference>
<evidence type="ECO:0000313" key="3">
    <source>
        <dbReference type="Proteomes" id="UP000594621"/>
    </source>
</evidence>
<accession>A0A7S9D6S2</accession>
<dbReference type="SUPFAM" id="SSF52266">
    <property type="entry name" value="SGNH hydrolase"/>
    <property type="match status" value="1"/>
</dbReference>
<dbReference type="AlphaFoldDB" id="A0A7S9D6S2"/>